<dbReference type="GO" id="GO:0005506">
    <property type="term" value="F:iron ion binding"/>
    <property type="evidence" value="ECO:0007669"/>
    <property type="project" value="InterPro"/>
</dbReference>
<dbReference type="InterPro" id="IPR042098">
    <property type="entry name" value="TauD-like_sf"/>
</dbReference>
<comment type="similarity">
    <text evidence="4">Belongs to the gamma-BBH/TMLD family.</text>
</comment>
<evidence type="ECO:0000256" key="3">
    <source>
        <dbReference type="ARBA" id="ARBA00005022"/>
    </source>
</evidence>
<dbReference type="InterPro" id="IPR050411">
    <property type="entry name" value="AlphaKG_dependent_hydroxylases"/>
</dbReference>
<evidence type="ECO:0000256" key="15">
    <source>
        <dbReference type="ARBA" id="ARBA00046008"/>
    </source>
</evidence>
<keyword evidence="11" id="KW-0408">Iron</keyword>
<keyword evidence="7" id="KW-0479">Metal-binding</keyword>
<keyword evidence="20" id="KW-1185">Reference proteome</keyword>
<dbReference type="Pfam" id="PF02668">
    <property type="entry name" value="TauD"/>
    <property type="match status" value="1"/>
</dbReference>
<evidence type="ECO:0000256" key="4">
    <source>
        <dbReference type="ARBA" id="ARBA00008654"/>
    </source>
</evidence>
<evidence type="ECO:0000256" key="5">
    <source>
        <dbReference type="ARBA" id="ARBA00012267"/>
    </source>
</evidence>
<dbReference type="CDD" id="cd00250">
    <property type="entry name" value="CAS_like"/>
    <property type="match status" value="1"/>
</dbReference>
<dbReference type="EMBL" id="JAVRBK010000007">
    <property type="protein sequence ID" value="KAK5640795.1"/>
    <property type="molecule type" value="Genomic_DNA"/>
</dbReference>
<dbReference type="GO" id="GO:0050353">
    <property type="term" value="F:trimethyllysine dioxygenase activity"/>
    <property type="evidence" value="ECO:0007669"/>
    <property type="project" value="UniProtKB-EC"/>
</dbReference>
<evidence type="ECO:0000256" key="13">
    <source>
        <dbReference type="ARBA" id="ARBA00031778"/>
    </source>
</evidence>
<evidence type="ECO:0000256" key="7">
    <source>
        <dbReference type="ARBA" id="ARBA00022723"/>
    </source>
</evidence>
<dbReference type="PANTHER" id="PTHR10696:SF51">
    <property type="entry name" value="TRIMETHYLLYSINE DIOXYGENASE, MITOCHONDRIAL"/>
    <property type="match status" value="1"/>
</dbReference>
<keyword evidence="8" id="KW-0124">Carnitine biosynthesis</keyword>
<dbReference type="Pfam" id="PF06155">
    <property type="entry name" value="GBBH-like_N"/>
    <property type="match status" value="1"/>
</dbReference>
<dbReference type="PANTHER" id="PTHR10696">
    <property type="entry name" value="GAMMA-BUTYROBETAINE HYDROXYLASE-RELATED"/>
    <property type="match status" value="1"/>
</dbReference>
<evidence type="ECO:0000256" key="16">
    <source>
        <dbReference type="ARBA" id="ARBA00049334"/>
    </source>
</evidence>
<comment type="cofactor">
    <cofactor evidence="2">
        <name>L-ascorbate</name>
        <dbReference type="ChEBI" id="CHEBI:38290"/>
    </cofactor>
</comment>
<comment type="function">
    <text evidence="15">Converts trimethyllysine (TML) into hydroxytrimethyllysine (HTML).</text>
</comment>
<dbReference type="FunFam" id="3.30.2020.30:FF:000002">
    <property type="entry name" value="Putative gamma-butyrobetaine dioxygenase"/>
    <property type="match status" value="1"/>
</dbReference>
<dbReference type="FunFam" id="3.60.130.10:FF:000001">
    <property type="entry name" value="Trimethyllysine dioxygenase, mitochondrial"/>
    <property type="match status" value="1"/>
</dbReference>
<dbReference type="InterPro" id="IPR012776">
    <property type="entry name" value="Trimethyllysine_dOase"/>
</dbReference>
<dbReference type="SUPFAM" id="SSF51197">
    <property type="entry name" value="Clavaminate synthase-like"/>
    <property type="match status" value="1"/>
</dbReference>
<comment type="cofactor">
    <cofactor evidence="1">
        <name>Fe(2+)</name>
        <dbReference type="ChEBI" id="CHEBI:29033"/>
    </cofactor>
</comment>
<evidence type="ECO:0000256" key="14">
    <source>
        <dbReference type="ARBA" id="ARBA00032283"/>
    </source>
</evidence>
<dbReference type="InterPro" id="IPR010376">
    <property type="entry name" value="GBBH-like_N"/>
</dbReference>
<name>A0AAN7V1P0_9COLE</name>
<comment type="pathway">
    <text evidence="3">Amine and polyamine biosynthesis; carnitine biosynthesis.</text>
</comment>
<feature type="domain" description="TauD/TfdA-like" evidence="17">
    <location>
        <begin position="120"/>
        <end position="351"/>
    </location>
</feature>
<evidence type="ECO:0000313" key="20">
    <source>
        <dbReference type="Proteomes" id="UP001329430"/>
    </source>
</evidence>
<comment type="caution">
    <text evidence="19">The sequence shown here is derived from an EMBL/GenBank/DDBJ whole genome shotgun (WGS) entry which is preliminary data.</text>
</comment>
<protein>
    <recommendedName>
        <fullName evidence="6">Trimethyllysine dioxygenase, mitochondrial</fullName>
        <ecNumber evidence="5">1.14.11.8</ecNumber>
    </recommendedName>
    <alternativeName>
        <fullName evidence="13">Epsilon-trimethyllysine 2-oxoglutarate dioxygenase</fullName>
    </alternativeName>
    <alternativeName>
        <fullName evidence="12">TML hydroxylase</fullName>
    </alternativeName>
    <alternativeName>
        <fullName evidence="14">TML-alpha-ketoglutarate dioxygenase</fullName>
    </alternativeName>
</protein>
<comment type="catalytic activity">
    <reaction evidence="16">
        <text>N(6),N(6),N(6)-trimethyl-L-lysine + 2-oxoglutarate + O2 = (3S)-3-hydroxy-N(6),N(6),N(6)-trimethyl-L-lysine + succinate + CO2</text>
        <dbReference type="Rhea" id="RHEA:14181"/>
        <dbReference type="ChEBI" id="CHEBI:15379"/>
        <dbReference type="ChEBI" id="CHEBI:16526"/>
        <dbReference type="ChEBI" id="CHEBI:16810"/>
        <dbReference type="ChEBI" id="CHEBI:30031"/>
        <dbReference type="ChEBI" id="CHEBI:58100"/>
        <dbReference type="ChEBI" id="CHEBI:141499"/>
        <dbReference type="EC" id="1.14.11.8"/>
    </reaction>
</comment>
<proteinExistence type="inferred from homology"/>
<evidence type="ECO:0000256" key="11">
    <source>
        <dbReference type="ARBA" id="ARBA00023004"/>
    </source>
</evidence>
<reference evidence="19 20" key="1">
    <citation type="journal article" date="2024" name="Insects">
        <title>An Improved Chromosome-Level Genome Assembly of the Firefly Pyrocoelia pectoralis.</title>
        <authorList>
            <person name="Fu X."/>
            <person name="Meyer-Rochow V.B."/>
            <person name="Ballantyne L."/>
            <person name="Zhu X."/>
        </authorList>
    </citation>
    <scope>NUCLEOTIDE SEQUENCE [LARGE SCALE GENOMIC DNA]</scope>
    <source>
        <strain evidence="19">XCY_ONT2</strain>
    </source>
</reference>
<keyword evidence="10" id="KW-0560">Oxidoreductase</keyword>
<dbReference type="EC" id="1.14.11.8" evidence="5"/>
<evidence type="ECO:0000256" key="10">
    <source>
        <dbReference type="ARBA" id="ARBA00023002"/>
    </source>
</evidence>
<feature type="domain" description="Gamma-butyrobetaine hydroxylase-like N-terminal" evidence="18">
    <location>
        <begin position="10"/>
        <end position="88"/>
    </location>
</feature>
<evidence type="ECO:0000259" key="17">
    <source>
        <dbReference type="Pfam" id="PF02668"/>
    </source>
</evidence>
<evidence type="ECO:0000256" key="12">
    <source>
        <dbReference type="ARBA" id="ARBA00030363"/>
    </source>
</evidence>
<evidence type="ECO:0000256" key="1">
    <source>
        <dbReference type="ARBA" id="ARBA00001954"/>
    </source>
</evidence>
<dbReference type="GO" id="GO:0045329">
    <property type="term" value="P:carnitine biosynthetic process"/>
    <property type="evidence" value="ECO:0007669"/>
    <property type="project" value="UniProtKB-KW"/>
</dbReference>
<evidence type="ECO:0000256" key="8">
    <source>
        <dbReference type="ARBA" id="ARBA00022873"/>
    </source>
</evidence>
<dbReference type="Gene3D" id="3.30.2020.30">
    <property type="match status" value="1"/>
</dbReference>
<organism evidence="19 20">
    <name type="scientific">Pyrocoelia pectoralis</name>
    <dbReference type="NCBI Taxonomy" id="417401"/>
    <lineage>
        <taxon>Eukaryota</taxon>
        <taxon>Metazoa</taxon>
        <taxon>Ecdysozoa</taxon>
        <taxon>Arthropoda</taxon>
        <taxon>Hexapoda</taxon>
        <taxon>Insecta</taxon>
        <taxon>Pterygota</taxon>
        <taxon>Neoptera</taxon>
        <taxon>Endopterygota</taxon>
        <taxon>Coleoptera</taxon>
        <taxon>Polyphaga</taxon>
        <taxon>Elateriformia</taxon>
        <taxon>Elateroidea</taxon>
        <taxon>Lampyridae</taxon>
        <taxon>Lampyrinae</taxon>
        <taxon>Pyrocoelia</taxon>
    </lineage>
</organism>
<evidence type="ECO:0000259" key="18">
    <source>
        <dbReference type="Pfam" id="PF06155"/>
    </source>
</evidence>
<dbReference type="InterPro" id="IPR003819">
    <property type="entry name" value="TauD/TfdA-like"/>
</dbReference>
<dbReference type="Proteomes" id="UP001329430">
    <property type="component" value="Chromosome 7"/>
</dbReference>
<evidence type="ECO:0000313" key="19">
    <source>
        <dbReference type="EMBL" id="KAK5640795.1"/>
    </source>
</evidence>
<dbReference type="Gene3D" id="3.60.130.10">
    <property type="entry name" value="Clavaminate synthase-like"/>
    <property type="match status" value="1"/>
</dbReference>
<accession>A0AAN7V1P0</accession>
<gene>
    <name evidence="19" type="ORF">RI129_009342</name>
</gene>
<evidence type="ECO:0000256" key="6">
    <source>
        <dbReference type="ARBA" id="ARBA00016835"/>
    </source>
</evidence>
<sequence length="369" mass="42870">MESFGALQIEEEYVSIHFGEHQKQRFYYIWLRDNCKCEECYSKFYNQILFNIANIPLDIKPDSLGIIKDVLSITWMDGHETTYEMKWLESISFPFKPVLDTILWDNKIITKSLKRIPVESYFNDTNGTERLIDAIRKYGFGIVSGVENTLEATEKVAKHFTSVHKTCFGEMWKVSTYSTVKDTSSSTVALLPHNDNTYWTNATGLIIFHLLYRNGEGGQTILVDGFNVAEKVRSKNPDAFNLLCNSPIESHFIDKSQHYFCTESVIKLHSVTKQLYQIRFNIYDRSPLVSLPEEVIPKYYEAYQLFAREAFDPRNRLEIQLEPGDVLFVDNWRILHGRNAFTGERELGGCYVSRDDYISQVKKLNPKVH</sequence>
<dbReference type="InterPro" id="IPR038492">
    <property type="entry name" value="GBBH-like_N_sf"/>
</dbReference>
<evidence type="ECO:0000256" key="9">
    <source>
        <dbReference type="ARBA" id="ARBA00022964"/>
    </source>
</evidence>
<dbReference type="GO" id="GO:0005739">
    <property type="term" value="C:mitochondrion"/>
    <property type="evidence" value="ECO:0007669"/>
    <property type="project" value="TreeGrafter"/>
</dbReference>
<evidence type="ECO:0000256" key="2">
    <source>
        <dbReference type="ARBA" id="ARBA00001961"/>
    </source>
</evidence>
<dbReference type="AlphaFoldDB" id="A0AAN7V1P0"/>
<keyword evidence="9" id="KW-0223">Dioxygenase</keyword>
<dbReference type="NCBIfam" id="TIGR02410">
    <property type="entry name" value="carnitine_TMLD"/>
    <property type="match status" value="1"/>
</dbReference>